<proteinExistence type="predicted"/>
<protein>
    <submittedName>
        <fullName evidence="1">Uncharacterized protein</fullName>
    </submittedName>
</protein>
<organism evidence="1 2">
    <name type="scientific">Neorhizobium alkalisoli</name>
    <dbReference type="NCBI Taxonomy" id="528178"/>
    <lineage>
        <taxon>Bacteria</taxon>
        <taxon>Pseudomonadati</taxon>
        <taxon>Pseudomonadota</taxon>
        <taxon>Alphaproteobacteria</taxon>
        <taxon>Hyphomicrobiales</taxon>
        <taxon>Rhizobiaceae</taxon>
        <taxon>Rhizobium/Agrobacterium group</taxon>
        <taxon>Neorhizobium</taxon>
    </lineage>
</organism>
<gene>
    <name evidence="1" type="ORF">FHW37_103638</name>
</gene>
<sequence length="97" mass="11237">MAKAKLVRQEKTYFRNGVFWELLIWSVPVPVRASRHHFKYSLALVASGICVLRYDNEAGKGDHRHYGTSELPYQFAGLDRLLADFQDDVKGWLRDNP</sequence>
<dbReference type="InterPro" id="IPR045397">
    <property type="entry name" value="TumE-like"/>
</dbReference>
<comment type="caution">
    <text evidence="1">The sequence shown here is derived from an EMBL/GenBank/DDBJ whole genome shotgun (WGS) entry which is preliminary data.</text>
</comment>
<dbReference type="EMBL" id="VIWP01000003">
    <property type="protein sequence ID" value="TWF54768.1"/>
    <property type="molecule type" value="Genomic_DNA"/>
</dbReference>
<name>A0A561QWN5_9HYPH</name>
<reference evidence="1 2" key="1">
    <citation type="submission" date="2019-06" db="EMBL/GenBank/DDBJ databases">
        <title>Sorghum-associated microbial communities from plants grown in Nebraska, USA.</title>
        <authorList>
            <person name="Schachtman D."/>
        </authorList>
    </citation>
    <scope>NUCLEOTIDE SEQUENCE [LARGE SCALE GENOMIC DNA]</scope>
    <source>
        <strain evidence="1 2">1225</strain>
    </source>
</reference>
<keyword evidence="2" id="KW-1185">Reference proteome</keyword>
<evidence type="ECO:0000313" key="2">
    <source>
        <dbReference type="Proteomes" id="UP000320653"/>
    </source>
</evidence>
<dbReference type="Proteomes" id="UP000320653">
    <property type="component" value="Unassembled WGS sequence"/>
</dbReference>
<accession>A0A561QWN5</accession>
<dbReference type="OrthoDB" id="7451512at2"/>
<dbReference type="AlphaFoldDB" id="A0A561QWN5"/>
<dbReference type="RefSeq" id="WP_145637491.1">
    <property type="nucleotide sequence ID" value="NZ_VIWP01000003.1"/>
</dbReference>
<dbReference type="Pfam" id="PF20126">
    <property type="entry name" value="TumE"/>
    <property type="match status" value="1"/>
</dbReference>
<evidence type="ECO:0000313" key="1">
    <source>
        <dbReference type="EMBL" id="TWF54768.1"/>
    </source>
</evidence>